<dbReference type="Gene3D" id="3.40.50.2000">
    <property type="entry name" value="Glycogen Phosphorylase B"/>
    <property type="match status" value="1"/>
</dbReference>
<gene>
    <name evidence="1" type="ORF">NE237_028397</name>
</gene>
<sequence length="226" mass="25419">MLASISKALRVQLTSPYHHAWQKPTKLLPSSLFYRIQVWVTSFHLFSSLCNSIVQYHHFSVTFIIPTDGTVSEAQKSLLESLPKSINSMILPPVNFDNLPEDARIETRFPLTVTRSLSSLRQAFKALTTTNRVSALVADLFGTDAFDVGNKFNVSPYIFYPTTAVCLSLFLHLPKLDETLVSIRTWLNRFNCPVVCSLMVGSSWTHAKIGRMMPTNVFYIIASAID</sequence>
<name>A0A9Q0GSA6_9MAGN</name>
<dbReference type="PANTHER" id="PTHR48045:SF11">
    <property type="entry name" value="UDP-GLYCOSYLTRANSFERASE 72B1"/>
    <property type="match status" value="1"/>
</dbReference>
<reference evidence="1" key="1">
    <citation type="journal article" date="2023" name="Plant J.">
        <title>The genome of the king protea, Protea cynaroides.</title>
        <authorList>
            <person name="Chang J."/>
            <person name="Duong T.A."/>
            <person name="Schoeman C."/>
            <person name="Ma X."/>
            <person name="Roodt D."/>
            <person name="Barker N."/>
            <person name="Li Z."/>
            <person name="Van de Peer Y."/>
            <person name="Mizrachi E."/>
        </authorList>
    </citation>
    <scope>NUCLEOTIDE SEQUENCE</scope>
    <source>
        <tissue evidence="1">Young leaves</tissue>
    </source>
</reference>
<proteinExistence type="predicted"/>
<keyword evidence="2" id="KW-1185">Reference proteome</keyword>
<comment type="caution">
    <text evidence="1">The sequence shown here is derived from an EMBL/GenBank/DDBJ whole genome shotgun (WGS) entry which is preliminary data.</text>
</comment>
<protein>
    <submittedName>
        <fullName evidence="1">Uncharacterized protein</fullName>
    </submittedName>
</protein>
<organism evidence="1 2">
    <name type="scientific">Protea cynaroides</name>
    <dbReference type="NCBI Taxonomy" id="273540"/>
    <lineage>
        <taxon>Eukaryota</taxon>
        <taxon>Viridiplantae</taxon>
        <taxon>Streptophyta</taxon>
        <taxon>Embryophyta</taxon>
        <taxon>Tracheophyta</taxon>
        <taxon>Spermatophyta</taxon>
        <taxon>Magnoliopsida</taxon>
        <taxon>Proteales</taxon>
        <taxon>Proteaceae</taxon>
        <taxon>Protea</taxon>
    </lineage>
</organism>
<dbReference type="AlphaFoldDB" id="A0A9Q0GSA6"/>
<dbReference type="PANTHER" id="PTHR48045">
    <property type="entry name" value="UDP-GLYCOSYLTRANSFERASE 72B1"/>
    <property type="match status" value="1"/>
</dbReference>
<dbReference type="EMBL" id="JAMYWD010000012">
    <property type="protein sequence ID" value="KAJ4951565.1"/>
    <property type="molecule type" value="Genomic_DNA"/>
</dbReference>
<evidence type="ECO:0000313" key="1">
    <source>
        <dbReference type="EMBL" id="KAJ4951565.1"/>
    </source>
</evidence>
<accession>A0A9Q0GSA6</accession>
<dbReference type="Proteomes" id="UP001141806">
    <property type="component" value="Unassembled WGS sequence"/>
</dbReference>
<evidence type="ECO:0000313" key="2">
    <source>
        <dbReference type="Proteomes" id="UP001141806"/>
    </source>
</evidence>
<dbReference type="OrthoDB" id="5835829at2759"/>
<dbReference type="SUPFAM" id="SSF53756">
    <property type="entry name" value="UDP-Glycosyltransferase/glycogen phosphorylase"/>
    <property type="match status" value="1"/>
</dbReference>